<keyword evidence="1" id="KW-0677">Repeat</keyword>
<dbReference type="PANTHER" id="PTHR24186">
    <property type="entry name" value="PROTEIN PHOSPHATASE 1 REGULATORY SUBUNIT"/>
    <property type="match status" value="1"/>
</dbReference>
<dbReference type="PROSITE" id="PS50297">
    <property type="entry name" value="ANK_REP_REGION"/>
    <property type="match status" value="1"/>
</dbReference>
<keyword evidence="2 3" id="KW-0040">ANK repeat</keyword>
<protein>
    <submittedName>
        <fullName evidence="4">Uncharacterized protein</fullName>
    </submittedName>
</protein>
<dbReference type="AlphaFoldDB" id="A0AAE0A0N8"/>
<organism evidence="4 5">
    <name type="scientific">Dipteronia sinensis</name>
    <dbReference type="NCBI Taxonomy" id="43782"/>
    <lineage>
        <taxon>Eukaryota</taxon>
        <taxon>Viridiplantae</taxon>
        <taxon>Streptophyta</taxon>
        <taxon>Embryophyta</taxon>
        <taxon>Tracheophyta</taxon>
        <taxon>Spermatophyta</taxon>
        <taxon>Magnoliopsida</taxon>
        <taxon>eudicotyledons</taxon>
        <taxon>Gunneridae</taxon>
        <taxon>Pentapetalae</taxon>
        <taxon>rosids</taxon>
        <taxon>malvids</taxon>
        <taxon>Sapindales</taxon>
        <taxon>Sapindaceae</taxon>
        <taxon>Hippocastanoideae</taxon>
        <taxon>Acereae</taxon>
        <taxon>Dipteronia</taxon>
    </lineage>
</organism>
<evidence type="ECO:0000256" key="1">
    <source>
        <dbReference type="ARBA" id="ARBA00022737"/>
    </source>
</evidence>
<reference evidence="4" key="1">
    <citation type="journal article" date="2023" name="Plant J.">
        <title>Genome sequences and population genomics provide insights into the demographic history, inbreeding, and mutation load of two 'living fossil' tree species of Dipteronia.</title>
        <authorList>
            <person name="Feng Y."/>
            <person name="Comes H.P."/>
            <person name="Chen J."/>
            <person name="Zhu S."/>
            <person name="Lu R."/>
            <person name="Zhang X."/>
            <person name="Li P."/>
            <person name="Qiu J."/>
            <person name="Olsen K.M."/>
            <person name="Qiu Y."/>
        </authorList>
    </citation>
    <scope>NUCLEOTIDE SEQUENCE</scope>
    <source>
        <strain evidence="4">NBL</strain>
    </source>
</reference>
<dbReference type="SUPFAM" id="SSF48403">
    <property type="entry name" value="Ankyrin repeat"/>
    <property type="match status" value="1"/>
</dbReference>
<dbReference type="PANTHER" id="PTHR24186:SF26">
    <property type="entry name" value="ANKYRIN REPEAT PLANT PROTEIN"/>
    <property type="match status" value="1"/>
</dbReference>
<dbReference type="InterPro" id="IPR036770">
    <property type="entry name" value="Ankyrin_rpt-contain_sf"/>
</dbReference>
<dbReference type="PROSITE" id="PS50088">
    <property type="entry name" value="ANK_REPEAT"/>
    <property type="match status" value="2"/>
</dbReference>
<accession>A0AAE0A0N8</accession>
<name>A0AAE0A0N8_9ROSI</name>
<dbReference type="EMBL" id="JANJYJ010000007">
    <property type="protein sequence ID" value="KAK3198438.1"/>
    <property type="molecule type" value="Genomic_DNA"/>
</dbReference>
<evidence type="ECO:0000256" key="3">
    <source>
        <dbReference type="PROSITE-ProRule" id="PRU00023"/>
    </source>
</evidence>
<evidence type="ECO:0000313" key="4">
    <source>
        <dbReference type="EMBL" id="KAK3198438.1"/>
    </source>
</evidence>
<evidence type="ECO:0000313" key="5">
    <source>
        <dbReference type="Proteomes" id="UP001281410"/>
    </source>
</evidence>
<comment type="caution">
    <text evidence="4">The sequence shown here is derived from an EMBL/GenBank/DDBJ whole genome shotgun (WGS) entry which is preliminary data.</text>
</comment>
<proteinExistence type="predicted"/>
<dbReference type="SMART" id="SM00248">
    <property type="entry name" value="ANK"/>
    <property type="match status" value="3"/>
</dbReference>
<gene>
    <name evidence="4" type="ORF">Dsin_021853</name>
</gene>
<dbReference type="GO" id="GO:0005886">
    <property type="term" value="C:plasma membrane"/>
    <property type="evidence" value="ECO:0007669"/>
    <property type="project" value="TreeGrafter"/>
</dbReference>
<feature type="repeat" description="ANK" evidence="3">
    <location>
        <begin position="154"/>
        <end position="186"/>
    </location>
</feature>
<keyword evidence="5" id="KW-1185">Reference proteome</keyword>
<feature type="repeat" description="ANK" evidence="3">
    <location>
        <begin position="118"/>
        <end position="150"/>
    </location>
</feature>
<dbReference type="Pfam" id="PF12796">
    <property type="entry name" value="Ank_2"/>
    <property type="match status" value="1"/>
</dbReference>
<evidence type="ECO:0000256" key="2">
    <source>
        <dbReference type="ARBA" id="ARBA00023043"/>
    </source>
</evidence>
<dbReference type="Gene3D" id="1.25.40.20">
    <property type="entry name" value="Ankyrin repeat-containing domain"/>
    <property type="match status" value="1"/>
</dbReference>
<dbReference type="Proteomes" id="UP001281410">
    <property type="component" value="Unassembled WGS sequence"/>
</dbReference>
<dbReference type="InterPro" id="IPR002110">
    <property type="entry name" value="Ankyrin_rpt"/>
</dbReference>
<sequence>MKSLCSLLPTPLNANTFVNKVIGFPLLPGSDVEDSDMEEMTTAWSPLACRRRQLQRPSSRARQSRLGQSGDMALYVATEYGYVDLVKEMIKFHDISLAEVWKVLMDAILELSMVCDSLNTTALHIAASHGHIEVVNFLLEKGSSDNVVAIVKSSAKSAMHSAAKSGHVEIVKSLLSTEPGIKTKNCHPTFPLRVRRVWSPSLTSKKLWSSVWV</sequence>